<evidence type="ECO:0000313" key="4">
    <source>
        <dbReference type="EMBL" id="SCC78018.1"/>
    </source>
</evidence>
<keyword evidence="2" id="KW-0812">Transmembrane</keyword>
<name>A0A1C4H0D3_9BIFI</name>
<feature type="domain" description="Endonuclease/exonuclease/phosphatase" evidence="3">
    <location>
        <begin position="156"/>
        <end position="366"/>
    </location>
</feature>
<dbReference type="SUPFAM" id="SSF56219">
    <property type="entry name" value="DNase I-like"/>
    <property type="match status" value="1"/>
</dbReference>
<dbReference type="AlphaFoldDB" id="A0A1C4H0D3"/>
<dbReference type="GO" id="GO:0004527">
    <property type="term" value="F:exonuclease activity"/>
    <property type="evidence" value="ECO:0007669"/>
    <property type="project" value="UniProtKB-KW"/>
</dbReference>
<reference evidence="5" key="1">
    <citation type="submission" date="2016-08" db="EMBL/GenBank/DDBJ databases">
        <authorList>
            <person name="Varghese N."/>
            <person name="Submissions Spin"/>
        </authorList>
    </citation>
    <scope>NUCLEOTIDE SEQUENCE [LARGE SCALE GENOMIC DNA]</scope>
    <source>
        <strain evidence="5">R-52791</strain>
    </source>
</reference>
<feature type="transmembrane region" description="Helical" evidence="2">
    <location>
        <begin position="47"/>
        <end position="66"/>
    </location>
</feature>
<feature type="transmembrane region" description="Helical" evidence="2">
    <location>
        <begin position="78"/>
        <end position="99"/>
    </location>
</feature>
<feature type="region of interest" description="Disordered" evidence="1">
    <location>
        <begin position="1"/>
        <end position="32"/>
    </location>
</feature>
<dbReference type="OrthoDB" id="2340043at2"/>
<dbReference type="Proteomes" id="UP000242610">
    <property type="component" value="Unassembled WGS sequence"/>
</dbReference>
<keyword evidence="4" id="KW-0269">Exonuclease</keyword>
<evidence type="ECO:0000256" key="1">
    <source>
        <dbReference type="SAM" id="MobiDB-lite"/>
    </source>
</evidence>
<dbReference type="GO" id="GO:0004519">
    <property type="term" value="F:endonuclease activity"/>
    <property type="evidence" value="ECO:0007669"/>
    <property type="project" value="UniProtKB-KW"/>
</dbReference>
<organism evidence="4 5">
    <name type="scientific">Bifidobacterium commune</name>
    <dbReference type="NCBI Taxonomy" id="1505727"/>
    <lineage>
        <taxon>Bacteria</taxon>
        <taxon>Bacillati</taxon>
        <taxon>Actinomycetota</taxon>
        <taxon>Actinomycetes</taxon>
        <taxon>Bifidobacteriales</taxon>
        <taxon>Bifidobacteriaceae</taxon>
        <taxon>Bifidobacterium</taxon>
    </lineage>
</organism>
<evidence type="ECO:0000256" key="2">
    <source>
        <dbReference type="SAM" id="Phobius"/>
    </source>
</evidence>
<feature type="transmembrane region" description="Helical" evidence="2">
    <location>
        <begin position="106"/>
        <end position="122"/>
    </location>
</feature>
<dbReference type="InterPro" id="IPR036691">
    <property type="entry name" value="Endo/exonu/phosph_ase_sf"/>
</dbReference>
<keyword evidence="4" id="KW-0378">Hydrolase</keyword>
<proteinExistence type="predicted"/>
<dbReference type="Gene3D" id="3.60.10.10">
    <property type="entry name" value="Endonuclease/exonuclease/phosphatase"/>
    <property type="match status" value="1"/>
</dbReference>
<evidence type="ECO:0000259" key="3">
    <source>
        <dbReference type="Pfam" id="PF03372"/>
    </source>
</evidence>
<evidence type="ECO:0000313" key="5">
    <source>
        <dbReference type="Proteomes" id="UP000242610"/>
    </source>
</evidence>
<keyword evidence="5" id="KW-1185">Reference proteome</keyword>
<dbReference type="RefSeq" id="WP_091846969.1">
    <property type="nucleotide sequence ID" value="NZ_FMBL01000001.1"/>
</dbReference>
<dbReference type="InterPro" id="IPR005135">
    <property type="entry name" value="Endo/exonuclease/phosphatase"/>
</dbReference>
<keyword evidence="4" id="KW-0540">Nuclease</keyword>
<gene>
    <name evidence="4" type="ORF">GA0061077_0063</name>
</gene>
<sequence length="376" mass="40836">MSKARAQSGKSGNAAKKRVNGDTCKPVKGNGKSVRKSRSFLQRCRRFVFGFIAWVLLVVALLGTLSRALPEELQSLPYVPVVAAFTPWFVLPGLVSLVLALVSRRWFAALLALMCVGLQGWWQHPYFVPQSHLGDTAITAVSGRKANIDDGYARVMTANVYRGRADVKAIIAAVRDQRVEVLALQETTRSFINDLKSQGIHDYLPYSQVSSSDGKYGNALFSAVALDSPSDDDVDSAASFMPGGTVSLAGGKTQVRFVSVHTTSPKPGRWVRWRTSLDEVARMKSREDVKYVLMGDFNSTTDHTPLRNILGSRFHDAAQSAGRGLVFTWPSDMAGVPKFAGIDHIVLDQGLVAGQVSTLSIPGSDHDALLATIMVQ</sequence>
<dbReference type="STRING" id="1505727.GA0061077_0063"/>
<dbReference type="Pfam" id="PF03372">
    <property type="entry name" value="Exo_endo_phos"/>
    <property type="match status" value="1"/>
</dbReference>
<protein>
    <submittedName>
        <fullName evidence="4">Metal-dependent hydrolase, endonuclease/exonuclease/phosphatase family</fullName>
    </submittedName>
</protein>
<keyword evidence="4" id="KW-0255">Endonuclease</keyword>
<keyword evidence="2" id="KW-1133">Transmembrane helix</keyword>
<keyword evidence="2" id="KW-0472">Membrane</keyword>
<accession>A0A1C4H0D3</accession>
<dbReference type="EMBL" id="FMBL01000001">
    <property type="protein sequence ID" value="SCC78018.1"/>
    <property type="molecule type" value="Genomic_DNA"/>
</dbReference>